<gene>
    <name evidence="2" type="ORF">METZ01_LOCUS187982</name>
</gene>
<evidence type="ECO:0000313" key="2">
    <source>
        <dbReference type="EMBL" id="SVB35128.1"/>
    </source>
</evidence>
<dbReference type="Pfam" id="PF04773">
    <property type="entry name" value="FecR"/>
    <property type="match status" value="1"/>
</dbReference>
<feature type="domain" description="FecR protein" evidence="1">
    <location>
        <begin position="60"/>
        <end position="153"/>
    </location>
</feature>
<evidence type="ECO:0000259" key="1">
    <source>
        <dbReference type="Pfam" id="PF04773"/>
    </source>
</evidence>
<organism evidence="2">
    <name type="scientific">marine metagenome</name>
    <dbReference type="NCBI Taxonomy" id="408172"/>
    <lineage>
        <taxon>unclassified sequences</taxon>
        <taxon>metagenomes</taxon>
        <taxon>ecological metagenomes</taxon>
    </lineage>
</organism>
<dbReference type="PANTHER" id="PTHR38731">
    <property type="entry name" value="LIPL45-RELATED LIPOPROTEIN-RELATED"/>
    <property type="match status" value="1"/>
</dbReference>
<protein>
    <recommendedName>
        <fullName evidence="1">FecR protein domain-containing protein</fullName>
    </recommendedName>
</protein>
<dbReference type="AlphaFoldDB" id="A0A382D9K0"/>
<dbReference type="EMBL" id="UINC01038304">
    <property type="protein sequence ID" value="SVB35128.1"/>
    <property type="molecule type" value="Genomic_DNA"/>
</dbReference>
<sequence>MVQVQMWTLFRGISLLILSTSVIANIGLVTNFSGSAAIERDEGFEVFEVVKDLGVQMEDVVATAKGKVRIDFIDETRVDVTEHSRLVIDDFVYDPDSQEGSLSLKASLGTIRYASGQIAKTSSQNVKITTPSAVIGVRGTDFTMTVDEIGGSTIILLPSCDTNGDCFVGEISVESDAGMVIMNQAFQATTVATSSSVPLKPVVLDLEENLINNLLIISKPRAIVEAERTQELNKVATALDIDFLKFDELDVDLLAEEEDELANSLDIDFLAQNFLGNILDQLNLQLALQMRSEFEKKKTSGDITLGKDSETGITILDEDPEWYWHREAPSGSVVELRLEQAGSYIMNIQQGDFELLDFELGGTESEITIIQN</sequence>
<dbReference type="PANTHER" id="PTHR38731:SF1">
    <property type="entry name" value="FECR PROTEIN DOMAIN-CONTAINING PROTEIN"/>
    <property type="match status" value="1"/>
</dbReference>
<accession>A0A382D9K0</accession>
<name>A0A382D9K0_9ZZZZ</name>
<reference evidence="2" key="1">
    <citation type="submission" date="2018-05" db="EMBL/GenBank/DDBJ databases">
        <authorList>
            <person name="Lanie J.A."/>
            <person name="Ng W.-L."/>
            <person name="Kazmierczak K.M."/>
            <person name="Andrzejewski T.M."/>
            <person name="Davidsen T.M."/>
            <person name="Wayne K.J."/>
            <person name="Tettelin H."/>
            <person name="Glass J.I."/>
            <person name="Rusch D."/>
            <person name="Podicherti R."/>
            <person name="Tsui H.-C.T."/>
            <person name="Winkler M.E."/>
        </authorList>
    </citation>
    <scope>NUCLEOTIDE SEQUENCE</scope>
</reference>
<dbReference type="InterPro" id="IPR006860">
    <property type="entry name" value="FecR"/>
</dbReference>
<proteinExistence type="predicted"/>